<evidence type="ECO:0000256" key="3">
    <source>
        <dbReference type="ARBA" id="ARBA00023136"/>
    </source>
</evidence>
<keyword evidence="3 8" id="KW-0472">Membrane</keyword>
<proteinExistence type="inferred from homology"/>
<reference evidence="11 12" key="1">
    <citation type="journal article" date="2007" name="Int. J. Syst. Evol. Microbiol.">
        <title>Paenibacillus ginsengarvi sp. nov., isolated from soil from ginseng cultivation.</title>
        <authorList>
            <person name="Yoon M.H."/>
            <person name="Ten L.N."/>
            <person name="Im W.T."/>
        </authorList>
    </citation>
    <scope>NUCLEOTIDE SEQUENCE [LARGE SCALE GENOMIC DNA]</scope>
    <source>
        <strain evidence="11 12">KCTC 13059</strain>
    </source>
</reference>
<evidence type="ECO:0000256" key="7">
    <source>
        <dbReference type="SAM" id="Coils"/>
    </source>
</evidence>
<feature type="transmembrane region" description="Helical" evidence="8">
    <location>
        <begin position="170"/>
        <end position="192"/>
    </location>
</feature>
<dbReference type="PROSITE" id="PS50111">
    <property type="entry name" value="CHEMOTAXIS_TRANSDUC_2"/>
    <property type="match status" value="1"/>
</dbReference>
<feature type="coiled-coil region" evidence="7">
    <location>
        <begin position="103"/>
        <end position="130"/>
    </location>
</feature>
<evidence type="ECO:0000256" key="2">
    <source>
        <dbReference type="ARBA" id="ARBA00022475"/>
    </source>
</evidence>
<comment type="similarity">
    <text evidence="5">Belongs to the methyl-accepting chemotaxis (MCP) protein family.</text>
</comment>
<accession>A0A3B0CLS6</accession>
<dbReference type="Gene3D" id="1.10.287.950">
    <property type="entry name" value="Methyl-accepting chemotaxis protein"/>
    <property type="match status" value="1"/>
</dbReference>
<dbReference type="PANTHER" id="PTHR32089">
    <property type="entry name" value="METHYL-ACCEPTING CHEMOTAXIS PROTEIN MCPB"/>
    <property type="match status" value="1"/>
</dbReference>
<evidence type="ECO:0000313" key="12">
    <source>
        <dbReference type="Proteomes" id="UP000282311"/>
    </source>
</evidence>
<feature type="domain" description="HAMP" evidence="10">
    <location>
        <begin position="195"/>
        <end position="248"/>
    </location>
</feature>
<dbReference type="SMART" id="SM00283">
    <property type="entry name" value="MA"/>
    <property type="match status" value="1"/>
</dbReference>
<dbReference type="SMART" id="SM00304">
    <property type="entry name" value="HAMP"/>
    <property type="match status" value="2"/>
</dbReference>
<dbReference type="AlphaFoldDB" id="A0A3B0CLS6"/>
<dbReference type="EMBL" id="RBAH01000003">
    <property type="protein sequence ID" value="RKN85930.1"/>
    <property type="molecule type" value="Genomic_DNA"/>
</dbReference>
<dbReference type="Proteomes" id="UP000282311">
    <property type="component" value="Unassembled WGS sequence"/>
</dbReference>
<keyword evidence="7" id="KW-0175">Coiled coil</keyword>
<dbReference type="InterPro" id="IPR004089">
    <property type="entry name" value="MCPsignal_dom"/>
</dbReference>
<evidence type="ECO:0000313" key="11">
    <source>
        <dbReference type="EMBL" id="RKN85930.1"/>
    </source>
</evidence>
<keyword evidence="12" id="KW-1185">Reference proteome</keyword>
<feature type="domain" description="Methyl-accepting transducer" evidence="9">
    <location>
        <begin position="267"/>
        <end position="517"/>
    </location>
</feature>
<dbReference type="GO" id="GO:0007165">
    <property type="term" value="P:signal transduction"/>
    <property type="evidence" value="ECO:0007669"/>
    <property type="project" value="UniProtKB-KW"/>
</dbReference>
<dbReference type="Gene3D" id="6.10.340.10">
    <property type="match status" value="1"/>
</dbReference>
<evidence type="ECO:0000256" key="8">
    <source>
        <dbReference type="SAM" id="Phobius"/>
    </source>
</evidence>
<dbReference type="InterPro" id="IPR003660">
    <property type="entry name" value="HAMP_dom"/>
</dbReference>
<sequence length="553" mass="59519">METGEVPTLNLNVKLLLNALLPLVLAIAVVVYVNMEMRQIQESGAEDVQLLLEVEQLNGGLVAAQLALSSYSGYMSGANASDAKEKVAKVGERIASLHSRLKIDEHADALQRIEHKYKELVEMFDKASKASDSTELKRQSIRTLGIVNDSYLLKDKVKSYYDQGLVRTNYVAGITFAVSAGLLLVSCLLSWYTVRRLTKPIRQLNAAALTIAAGDLTVDIIPARSRDEIGQLTESFRKVASSLRTLIDQIVTTSDRLAVSAGEISVRTDEMSQASRQIAETIQEVAVGTENQTYRVKDSEQAIIAMTGSVRNISSHAEKVSGLASEASDKASEGNNTIAATEGQMSAIRQTVQSLESVVARLGERSEHIGAIVSIITGLSLQTKILSLNAGIEAARAGEYGKGFAVVAGEIRKLADDSAESTSRIAELIEAIRSDLALALRSMGDVSREVATGMNAVQTAGGSFAHIREAVEQVVRKMEESTADIMTLVSGSEQVEQSVRVIAGIAEHSAAGTEEVSAATEEQLASVEDMLVAANLLRETAERLREQVHHFKH</sequence>
<name>A0A3B0CLS6_9BACL</name>
<evidence type="ECO:0000259" key="10">
    <source>
        <dbReference type="PROSITE" id="PS50885"/>
    </source>
</evidence>
<keyword evidence="8" id="KW-1133">Transmembrane helix</keyword>
<evidence type="ECO:0000256" key="5">
    <source>
        <dbReference type="ARBA" id="ARBA00029447"/>
    </source>
</evidence>
<feature type="transmembrane region" description="Helical" evidence="8">
    <location>
        <begin position="15"/>
        <end position="33"/>
    </location>
</feature>
<comment type="caution">
    <text evidence="11">The sequence shown here is derived from an EMBL/GenBank/DDBJ whole genome shotgun (WGS) entry which is preliminary data.</text>
</comment>
<dbReference type="Pfam" id="PF00015">
    <property type="entry name" value="MCPsignal"/>
    <property type="match status" value="1"/>
</dbReference>
<keyword evidence="8" id="KW-0812">Transmembrane</keyword>
<keyword evidence="2" id="KW-1003">Cell membrane</keyword>
<evidence type="ECO:0000256" key="4">
    <source>
        <dbReference type="ARBA" id="ARBA00023224"/>
    </source>
</evidence>
<dbReference type="SUPFAM" id="SSF58104">
    <property type="entry name" value="Methyl-accepting chemotaxis protein (MCP) signaling domain"/>
    <property type="match status" value="1"/>
</dbReference>
<dbReference type="PANTHER" id="PTHR32089:SF112">
    <property type="entry name" value="LYSOZYME-LIKE PROTEIN-RELATED"/>
    <property type="match status" value="1"/>
</dbReference>
<gene>
    <name evidence="11" type="ORF">D7M11_06265</name>
</gene>
<keyword evidence="4 6" id="KW-0807">Transducer</keyword>
<evidence type="ECO:0000259" key="9">
    <source>
        <dbReference type="PROSITE" id="PS50111"/>
    </source>
</evidence>
<dbReference type="GO" id="GO:0005886">
    <property type="term" value="C:plasma membrane"/>
    <property type="evidence" value="ECO:0007669"/>
    <property type="project" value="UniProtKB-SubCell"/>
</dbReference>
<evidence type="ECO:0000256" key="1">
    <source>
        <dbReference type="ARBA" id="ARBA00004236"/>
    </source>
</evidence>
<dbReference type="PROSITE" id="PS50885">
    <property type="entry name" value="HAMP"/>
    <property type="match status" value="1"/>
</dbReference>
<dbReference type="Pfam" id="PF00672">
    <property type="entry name" value="HAMP"/>
    <property type="match status" value="1"/>
</dbReference>
<protein>
    <submittedName>
        <fullName evidence="11">Methyl-accepting chemotaxis protein</fullName>
    </submittedName>
</protein>
<comment type="subcellular location">
    <subcellularLocation>
        <location evidence="1">Cell membrane</location>
    </subcellularLocation>
</comment>
<evidence type="ECO:0000256" key="6">
    <source>
        <dbReference type="PROSITE-ProRule" id="PRU00284"/>
    </source>
</evidence>
<dbReference type="CDD" id="cd06225">
    <property type="entry name" value="HAMP"/>
    <property type="match status" value="1"/>
</dbReference>
<organism evidence="11 12">
    <name type="scientific">Paenibacillus ginsengarvi</name>
    <dbReference type="NCBI Taxonomy" id="400777"/>
    <lineage>
        <taxon>Bacteria</taxon>
        <taxon>Bacillati</taxon>
        <taxon>Bacillota</taxon>
        <taxon>Bacilli</taxon>
        <taxon>Bacillales</taxon>
        <taxon>Paenibacillaceae</taxon>
        <taxon>Paenibacillus</taxon>
    </lineage>
</organism>